<comment type="subcellular location">
    <subcellularLocation>
        <location evidence="1">Membrane</location>
        <topology evidence="1">Multi-pass membrane protein</topology>
    </subcellularLocation>
</comment>
<evidence type="ECO:0000256" key="1">
    <source>
        <dbReference type="ARBA" id="ARBA00004141"/>
    </source>
</evidence>
<feature type="transmembrane region" description="Helical" evidence="6">
    <location>
        <begin position="78"/>
        <end position="95"/>
    </location>
</feature>
<proteinExistence type="predicted"/>
<evidence type="ECO:0000256" key="6">
    <source>
        <dbReference type="SAM" id="Phobius"/>
    </source>
</evidence>
<evidence type="ECO:0000256" key="5">
    <source>
        <dbReference type="SAM" id="MobiDB-lite"/>
    </source>
</evidence>
<evidence type="ECO:0000256" key="2">
    <source>
        <dbReference type="ARBA" id="ARBA00022692"/>
    </source>
</evidence>
<dbReference type="Proteomes" id="UP001278500">
    <property type="component" value="Unassembled WGS sequence"/>
</dbReference>
<accession>A0AAE0J1Q5</accession>
<keyword evidence="8" id="KW-1185">Reference proteome</keyword>
<feature type="transmembrane region" description="Helical" evidence="6">
    <location>
        <begin position="603"/>
        <end position="624"/>
    </location>
</feature>
<evidence type="ECO:0000256" key="4">
    <source>
        <dbReference type="ARBA" id="ARBA00023136"/>
    </source>
</evidence>
<feature type="transmembrane region" description="Helical" evidence="6">
    <location>
        <begin position="315"/>
        <end position="337"/>
    </location>
</feature>
<comment type="caution">
    <text evidence="7">The sequence shown here is derived from an EMBL/GenBank/DDBJ whole genome shotgun (WGS) entry which is preliminary data.</text>
</comment>
<feature type="transmembrane region" description="Helical" evidence="6">
    <location>
        <begin position="259"/>
        <end position="278"/>
    </location>
</feature>
<feature type="transmembrane region" description="Helical" evidence="6">
    <location>
        <begin position="476"/>
        <end position="498"/>
    </location>
</feature>
<dbReference type="PANTHER" id="PTHR30249">
    <property type="entry name" value="PUTATIVE SEROTONIN TRANSPORTER"/>
    <property type="match status" value="1"/>
</dbReference>
<dbReference type="AlphaFoldDB" id="A0AAE0J1Q5"/>
<gene>
    <name evidence="7" type="ORF">B0H65DRAFT_76528</name>
</gene>
<dbReference type="PANTHER" id="PTHR30249:SF0">
    <property type="entry name" value="PLASTIDAL GLYCOLATE_GLYCERATE TRANSLOCATOR 1, CHLOROPLASTIC"/>
    <property type="match status" value="1"/>
</dbReference>
<evidence type="ECO:0000313" key="7">
    <source>
        <dbReference type="EMBL" id="KAK3334566.1"/>
    </source>
</evidence>
<dbReference type="Pfam" id="PF04172">
    <property type="entry name" value="LrgB"/>
    <property type="match status" value="2"/>
</dbReference>
<feature type="transmembrane region" description="Helical" evidence="6">
    <location>
        <begin position="116"/>
        <end position="133"/>
    </location>
</feature>
<dbReference type="GeneID" id="87868535"/>
<dbReference type="GO" id="GO:0016020">
    <property type="term" value="C:membrane"/>
    <property type="evidence" value="ECO:0007669"/>
    <property type="project" value="UniProtKB-SubCell"/>
</dbReference>
<feature type="transmembrane region" description="Helical" evidence="6">
    <location>
        <begin position="414"/>
        <end position="437"/>
    </location>
</feature>
<evidence type="ECO:0000313" key="8">
    <source>
        <dbReference type="Proteomes" id="UP001278500"/>
    </source>
</evidence>
<feature type="region of interest" description="Disordered" evidence="5">
    <location>
        <begin position="509"/>
        <end position="537"/>
    </location>
</feature>
<name>A0AAE0J1Q5_9PEZI</name>
<sequence>MAPTLSSLPTSAPPTEAMCLPLSTATRQRYARLRHHLNKQTQPWDGVVATLLVIVAQLLIAGIDFMLDNHSVDFPPSILAMVALFVVLSACGCVIPRLEEFYQKHLSRATNLLNRHMSIGFTIPFVMICRGPLADARTVGLVIACFVLTGILNTISTYILALPIHSLMVRWKERSPTYESENTEVIEGRKERWSWISSKIIFERDSMASSFSFGVSCSGDESACEGTRPPTSLEKVQPTEAQQDTPKTGFRGWLSRNPMLVLCWFLTFTVGIPLRYAVHHDASLATFLLFATWFTMLEIQAAVKRAEGLAPWIRITLTGSLNAVLWTSFVMMAYIYLDAAISDRALGKMLDSLQTKTTLSHLLLHSVNGGVDAEGNKLNVSMAAGDIAQSILNAGLVAWGLKLYEYRRQLLSRAGLTVLIVSSILALGNVALGPLLTRAIGLAPASRNIAYTARSVTIAMGAPVMVMMGGDASLNATMVVISGIIFQMGLGFGFGSWLERTIFSRFVKQQEQPTDNTTAERTEDKPEGAKTEPKASQTELLTVPVRQSFDLEAQQAARTAPTTATPAQGQGMNDPHTVAAGLTIGINSAAMGTAYLYEVGSEAAPYSALSMMALGVMTVGFASIKPLAEWVVAGVGGQMQG</sequence>
<feature type="transmembrane region" description="Helical" evidence="6">
    <location>
        <begin position="44"/>
        <end position="66"/>
    </location>
</feature>
<reference evidence="7" key="1">
    <citation type="journal article" date="2023" name="Mol. Phylogenet. Evol.">
        <title>Genome-scale phylogeny and comparative genomics of the fungal order Sordariales.</title>
        <authorList>
            <person name="Hensen N."/>
            <person name="Bonometti L."/>
            <person name="Westerberg I."/>
            <person name="Brannstrom I.O."/>
            <person name="Guillou S."/>
            <person name="Cros-Aarteil S."/>
            <person name="Calhoun S."/>
            <person name="Haridas S."/>
            <person name="Kuo A."/>
            <person name="Mondo S."/>
            <person name="Pangilinan J."/>
            <person name="Riley R."/>
            <person name="LaButti K."/>
            <person name="Andreopoulos B."/>
            <person name="Lipzen A."/>
            <person name="Chen C."/>
            <person name="Yan M."/>
            <person name="Daum C."/>
            <person name="Ng V."/>
            <person name="Clum A."/>
            <person name="Steindorff A."/>
            <person name="Ohm R.A."/>
            <person name="Martin F."/>
            <person name="Silar P."/>
            <person name="Natvig D.O."/>
            <person name="Lalanne C."/>
            <person name="Gautier V."/>
            <person name="Ament-Velasquez S.L."/>
            <person name="Kruys A."/>
            <person name="Hutchinson M.I."/>
            <person name="Powell A.J."/>
            <person name="Barry K."/>
            <person name="Miller A.N."/>
            <person name="Grigoriev I.V."/>
            <person name="Debuchy R."/>
            <person name="Gladieux P."/>
            <person name="Hiltunen Thoren M."/>
            <person name="Johannesson H."/>
        </authorList>
    </citation>
    <scope>NUCLEOTIDE SEQUENCE</scope>
    <source>
        <strain evidence="7">CBS 560.94</strain>
    </source>
</reference>
<organism evidence="7 8">
    <name type="scientific">Neurospora tetraspora</name>
    <dbReference type="NCBI Taxonomy" id="94610"/>
    <lineage>
        <taxon>Eukaryota</taxon>
        <taxon>Fungi</taxon>
        <taxon>Dikarya</taxon>
        <taxon>Ascomycota</taxon>
        <taxon>Pezizomycotina</taxon>
        <taxon>Sordariomycetes</taxon>
        <taxon>Sordariomycetidae</taxon>
        <taxon>Sordariales</taxon>
        <taxon>Sordariaceae</taxon>
        <taxon>Neurospora</taxon>
    </lineage>
</organism>
<feature type="compositionally biased region" description="Basic and acidic residues" evidence="5">
    <location>
        <begin position="518"/>
        <end position="533"/>
    </location>
</feature>
<feature type="transmembrane region" description="Helical" evidence="6">
    <location>
        <begin position="284"/>
        <end position="303"/>
    </location>
</feature>
<keyword evidence="2 6" id="KW-0812">Transmembrane</keyword>
<keyword evidence="4 6" id="KW-0472">Membrane</keyword>
<reference evidence="7" key="2">
    <citation type="submission" date="2023-06" db="EMBL/GenBank/DDBJ databases">
        <authorList>
            <consortium name="Lawrence Berkeley National Laboratory"/>
            <person name="Haridas S."/>
            <person name="Hensen N."/>
            <person name="Bonometti L."/>
            <person name="Westerberg I."/>
            <person name="Brannstrom I.O."/>
            <person name="Guillou S."/>
            <person name="Cros-Aarteil S."/>
            <person name="Calhoun S."/>
            <person name="Kuo A."/>
            <person name="Mondo S."/>
            <person name="Pangilinan J."/>
            <person name="Riley R."/>
            <person name="Labutti K."/>
            <person name="Andreopoulos B."/>
            <person name="Lipzen A."/>
            <person name="Chen C."/>
            <person name="Yanf M."/>
            <person name="Daum C."/>
            <person name="Ng V."/>
            <person name="Clum A."/>
            <person name="Steindorff A."/>
            <person name="Ohm R."/>
            <person name="Martin F."/>
            <person name="Silar P."/>
            <person name="Natvig D."/>
            <person name="Lalanne C."/>
            <person name="Gautier V."/>
            <person name="Ament-Velasquez S.L."/>
            <person name="Kruys A."/>
            <person name="Hutchinson M.I."/>
            <person name="Powell A.J."/>
            <person name="Barry K."/>
            <person name="Miller A.N."/>
            <person name="Grigoriev I.V."/>
            <person name="Debuchy R."/>
            <person name="Gladieux P."/>
            <person name="Thoren M.H."/>
            <person name="Johannesson H."/>
        </authorList>
    </citation>
    <scope>NUCLEOTIDE SEQUENCE</scope>
    <source>
        <strain evidence="7">CBS 560.94</strain>
    </source>
</reference>
<feature type="transmembrane region" description="Helical" evidence="6">
    <location>
        <begin position="139"/>
        <end position="164"/>
    </location>
</feature>
<protein>
    <recommendedName>
        <fullName evidence="9">LrgB-like protein</fullName>
    </recommendedName>
</protein>
<evidence type="ECO:0000256" key="3">
    <source>
        <dbReference type="ARBA" id="ARBA00022989"/>
    </source>
</evidence>
<dbReference type="RefSeq" id="XP_062676732.1">
    <property type="nucleotide sequence ID" value="XM_062831381.1"/>
</dbReference>
<evidence type="ECO:0008006" key="9">
    <source>
        <dbReference type="Google" id="ProtNLM"/>
    </source>
</evidence>
<dbReference type="InterPro" id="IPR007300">
    <property type="entry name" value="CidB/LrgB"/>
</dbReference>
<feature type="transmembrane region" description="Helical" evidence="6">
    <location>
        <begin position="578"/>
        <end position="597"/>
    </location>
</feature>
<keyword evidence="3 6" id="KW-1133">Transmembrane helix</keyword>
<dbReference type="EMBL" id="JAUEPP010000010">
    <property type="protein sequence ID" value="KAK3334566.1"/>
    <property type="molecule type" value="Genomic_DNA"/>
</dbReference>